<dbReference type="RefSeq" id="WP_176525243.1">
    <property type="nucleotide sequence ID" value="NZ_OCNJ01000008.1"/>
</dbReference>
<proteinExistence type="predicted"/>
<dbReference type="CDD" id="cd03801">
    <property type="entry name" value="GT4_PimA-like"/>
    <property type="match status" value="1"/>
</dbReference>
<dbReference type="SUPFAM" id="SSF53756">
    <property type="entry name" value="UDP-Glycosyltransferase/glycogen phosphorylase"/>
    <property type="match status" value="1"/>
</dbReference>
<keyword evidence="1" id="KW-0808">Transferase</keyword>
<reference evidence="1 2" key="1">
    <citation type="submission" date="2017-09" db="EMBL/GenBank/DDBJ databases">
        <authorList>
            <person name="Ehlers B."/>
            <person name="Leendertz F.H."/>
        </authorList>
    </citation>
    <scope>NUCLEOTIDE SEQUENCE [LARGE SCALE GENOMIC DNA]</scope>
    <source>
        <strain evidence="1 2">USBA 140</strain>
    </source>
</reference>
<dbReference type="Pfam" id="PF05045">
    <property type="entry name" value="RgpF"/>
    <property type="match status" value="1"/>
</dbReference>
<dbReference type="InterPro" id="IPR029063">
    <property type="entry name" value="SAM-dependent_MTases_sf"/>
</dbReference>
<dbReference type="Gene3D" id="3.40.50.150">
    <property type="entry name" value="Vaccinia Virus protein VP39"/>
    <property type="match status" value="1"/>
</dbReference>
<dbReference type="SUPFAM" id="SSF53335">
    <property type="entry name" value="S-adenosyl-L-methionine-dependent methyltransferases"/>
    <property type="match status" value="1"/>
</dbReference>
<gene>
    <name evidence="1" type="ORF">SAMN05421508_10882</name>
</gene>
<evidence type="ECO:0000313" key="1">
    <source>
        <dbReference type="EMBL" id="SOD98780.1"/>
    </source>
</evidence>
<evidence type="ECO:0000313" key="2">
    <source>
        <dbReference type="Proteomes" id="UP000219621"/>
    </source>
</evidence>
<accession>A0A286GTD4</accession>
<dbReference type="AlphaFoldDB" id="A0A286GTD4"/>
<dbReference type="InterPro" id="IPR007739">
    <property type="entry name" value="RgpF"/>
</dbReference>
<dbReference type="GO" id="GO:0016740">
    <property type="term" value="F:transferase activity"/>
    <property type="evidence" value="ECO:0007669"/>
    <property type="project" value="UniProtKB-KW"/>
</dbReference>
<dbReference type="Gene3D" id="3.40.50.2000">
    <property type="entry name" value="Glycogen Phosphorylase B"/>
    <property type="match status" value="2"/>
</dbReference>
<dbReference type="PANTHER" id="PTHR12526">
    <property type="entry name" value="GLYCOSYLTRANSFERASE"/>
    <property type="match status" value="1"/>
</dbReference>
<dbReference type="EMBL" id="OCNJ01000008">
    <property type="protein sequence ID" value="SOD98780.1"/>
    <property type="molecule type" value="Genomic_DNA"/>
</dbReference>
<dbReference type="Pfam" id="PF13692">
    <property type="entry name" value="Glyco_trans_1_4"/>
    <property type="match status" value="1"/>
</dbReference>
<organism evidence="1 2">
    <name type="scientific">Caenispirillum bisanense</name>
    <dbReference type="NCBI Taxonomy" id="414052"/>
    <lineage>
        <taxon>Bacteria</taxon>
        <taxon>Pseudomonadati</taxon>
        <taxon>Pseudomonadota</taxon>
        <taxon>Alphaproteobacteria</taxon>
        <taxon>Rhodospirillales</taxon>
        <taxon>Novispirillaceae</taxon>
        <taxon>Caenispirillum</taxon>
    </lineage>
</organism>
<keyword evidence="2" id="KW-1185">Reference proteome</keyword>
<dbReference type="Proteomes" id="UP000219621">
    <property type="component" value="Unassembled WGS sequence"/>
</dbReference>
<protein>
    <submittedName>
        <fullName evidence="1">Glycosyl transferases group 1</fullName>
    </submittedName>
</protein>
<dbReference type="Pfam" id="PF13578">
    <property type="entry name" value="Methyltransf_24"/>
    <property type="match status" value="1"/>
</dbReference>
<name>A0A286GTD4_9PROT</name>
<sequence>MTHVPDAAVAASTPPWAQARPEMMEPERLVPPDSWVGHIPFMFWLMERSRPRRFVELGVHTGNSYCAVAQAVTRFGLGTECFGVDHWMGDPQAGHYGEDVFADLRAWHDPRYGAFSRLLRMSFEDARDHVADGTVDLLHIDGLHTYEAVRTDFETWFAKMSDRCIVLFHDTNVRAGDFGVWRYWKEIQARYPTFEFLHSNGLGVAYTGSRPLQDPDLAALFAADSPVEEVNARRRYFARLGDGLTARVQLTETRRRGETVARDLARAHHVLAEIDRDRLGVRKDREHWMERAKIADRWERLALHFGEALHVNLDEVAEAIRRLYNAGNPQAMQDRRILQRTLTRLVREGRVEVGLEDRARAALRRARRRLSAAPQDAASPAAAAEGDPVLAQMRASGLFDDSHYALTDQARSEGWDPLEHYLEIGEHLGIAPSALFEPEYYARRHPDVAASGVGLLRHYACFGRAEGRHGVSPARRMTIPALPSTERPRVLLLLHEASRTGAPILGWNLALKLRDSHEVVVFLKKGGELRAAFEGLGSAVVEMPAEDAILRPDVEAVAHRLAAEIRPAYAIANTAEVRGFIPGLVAAGIGVVSLIHEFSAYVRPKNEVYDVLAWAHRVVFPARAVSDSFAHEHPYLAQRRIEILPQGLPALPPRPEDAFGAEQYSAEVKRLLRPKGSDGDLLVVGMGRVQFRKGVDLFLMAAAAVLRARPEAAVRFVWVGGGLDPADTHEFPSALTDQLGRASLGDRFAMVGELENLGEVYRQTDVLALTSRLDPMPNTAIEAMLEGVPVVCFDRASGIAELLASEPRTAGLVAPYLDAAGMADVILRLLDDRAQLHGLGEAARELATATFDMDRYVRDLVRLGGEAAADAAAVARDRSVILEAGTEAFDAGVYIGAHADQVSHEAAVQAYLVRSRIARPGPDGSPPVGLRRPRSGFNPLVYAEDVLAGVRETDPLAHWLAAGRPAGRWTPPTVTIAPETAVAPSAGGQKILLHGHFHYVDLIADLLSRLTANDLACDLVLTTADEDRAAVLRQAVAGWERGTAVVRAVGNRGRDIGAFLTGVADLVANYDIVGHVHGKKSLRLGGGDGDVWRDFLWETLIGGKARAADACVAALAADGRLGVVFPEDPNLCGWDGNAALARVLAARMGRNTPLPAAFDWPVGTMFWARREALAPLFALDLQWGDYPEEPVPEDGTILHALERLIPLAAEQAGFAYATSHLPGVTR</sequence>